<dbReference type="PANTHER" id="PTHR28003">
    <property type="entry name" value="NUCLEOPORIN POM34"/>
    <property type="match status" value="1"/>
</dbReference>
<keyword evidence="2" id="KW-0472">Membrane</keyword>
<reference evidence="4" key="1">
    <citation type="journal article" date="2023" name="Mol. Phylogenet. Evol.">
        <title>Genome-scale phylogeny and comparative genomics of the fungal order Sordariales.</title>
        <authorList>
            <person name="Hensen N."/>
            <person name="Bonometti L."/>
            <person name="Westerberg I."/>
            <person name="Brannstrom I.O."/>
            <person name="Guillou S."/>
            <person name="Cros-Aarteil S."/>
            <person name="Calhoun S."/>
            <person name="Haridas S."/>
            <person name="Kuo A."/>
            <person name="Mondo S."/>
            <person name="Pangilinan J."/>
            <person name="Riley R."/>
            <person name="LaButti K."/>
            <person name="Andreopoulos B."/>
            <person name="Lipzen A."/>
            <person name="Chen C."/>
            <person name="Yan M."/>
            <person name="Daum C."/>
            <person name="Ng V."/>
            <person name="Clum A."/>
            <person name="Steindorff A."/>
            <person name="Ohm R.A."/>
            <person name="Martin F."/>
            <person name="Silar P."/>
            <person name="Natvig D.O."/>
            <person name="Lalanne C."/>
            <person name="Gautier V."/>
            <person name="Ament-Velasquez S.L."/>
            <person name="Kruys A."/>
            <person name="Hutchinson M.I."/>
            <person name="Powell A.J."/>
            <person name="Barry K."/>
            <person name="Miller A.N."/>
            <person name="Grigoriev I.V."/>
            <person name="Debuchy R."/>
            <person name="Gladieux P."/>
            <person name="Hiltunen Thoren M."/>
            <person name="Johannesson H."/>
        </authorList>
    </citation>
    <scope>NUCLEOTIDE SEQUENCE [LARGE SCALE GENOMIC DNA]</scope>
    <source>
        <strain evidence="4">CBS 340.73</strain>
    </source>
</reference>
<feature type="transmembrane region" description="Helical" evidence="2">
    <location>
        <begin position="103"/>
        <end position="127"/>
    </location>
</feature>
<proteinExistence type="predicted"/>
<dbReference type="Proteomes" id="UP001303473">
    <property type="component" value="Unassembled WGS sequence"/>
</dbReference>
<dbReference type="InterPro" id="IPR012578">
    <property type="entry name" value="Nucl_pore_cmplx"/>
</dbReference>
<dbReference type="GO" id="GO:0070762">
    <property type="term" value="C:nuclear pore transmembrane ring"/>
    <property type="evidence" value="ECO:0007669"/>
    <property type="project" value="TreeGrafter"/>
</dbReference>
<evidence type="ECO:0000313" key="4">
    <source>
        <dbReference type="Proteomes" id="UP001303473"/>
    </source>
</evidence>
<dbReference type="PANTHER" id="PTHR28003:SF1">
    <property type="entry name" value="NUCLEOPORIN POM34"/>
    <property type="match status" value="1"/>
</dbReference>
<gene>
    <name evidence="3" type="ORF">QBC46DRAFT_131035</name>
</gene>
<evidence type="ECO:0000256" key="1">
    <source>
        <dbReference type="SAM" id="MobiDB-lite"/>
    </source>
</evidence>
<feature type="compositionally biased region" description="Low complexity" evidence="1">
    <location>
        <begin position="188"/>
        <end position="213"/>
    </location>
</feature>
<keyword evidence="2" id="KW-1133">Transmembrane helix</keyword>
<dbReference type="GO" id="GO:0005640">
    <property type="term" value="C:nuclear outer membrane"/>
    <property type="evidence" value="ECO:0007669"/>
    <property type="project" value="TreeGrafter"/>
</dbReference>
<keyword evidence="2" id="KW-0812">Transmembrane</keyword>
<feature type="compositionally biased region" description="Polar residues" evidence="1">
    <location>
        <begin position="1"/>
        <end position="25"/>
    </location>
</feature>
<feature type="compositionally biased region" description="Polar residues" evidence="1">
    <location>
        <begin position="301"/>
        <end position="314"/>
    </location>
</feature>
<protein>
    <submittedName>
        <fullName evidence="3">Nuclear pore complex component-domain-containing protein</fullName>
    </submittedName>
</protein>
<keyword evidence="4" id="KW-1185">Reference proteome</keyword>
<dbReference type="EMBL" id="MU853756">
    <property type="protein sequence ID" value="KAK3944970.1"/>
    <property type="molecule type" value="Genomic_DNA"/>
</dbReference>
<evidence type="ECO:0000313" key="3">
    <source>
        <dbReference type="EMBL" id="KAK3944970.1"/>
    </source>
</evidence>
<dbReference type="GO" id="GO:0030474">
    <property type="term" value="P:spindle pole body duplication"/>
    <property type="evidence" value="ECO:0007669"/>
    <property type="project" value="TreeGrafter"/>
</dbReference>
<name>A0AAN6NGA5_9PEZI</name>
<comment type="caution">
    <text evidence="3">The sequence shown here is derived from an EMBL/GenBank/DDBJ whole genome shotgun (WGS) entry which is preliminary data.</text>
</comment>
<feature type="compositionally biased region" description="Polar residues" evidence="1">
    <location>
        <begin position="169"/>
        <end position="186"/>
    </location>
</feature>
<dbReference type="GO" id="GO:0006606">
    <property type="term" value="P:protein import into nucleus"/>
    <property type="evidence" value="ECO:0007669"/>
    <property type="project" value="TreeGrafter"/>
</dbReference>
<feature type="region of interest" description="Disordered" evidence="1">
    <location>
        <begin position="144"/>
        <end position="220"/>
    </location>
</feature>
<dbReference type="AlphaFoldDB" id="A0AAN6NGA5"/>
<feature type="transmembrane region" description="Helical" evidence="2">
    <location>
        <begin position="62"/>
        <end position="83"/>
    </location>
</feature>
<dbReference type="Pfam" id="PF08058">
    <property type="entry name" value="NPCC"/>
    <property type="match status" value="1"/>
</dbReference>
<sequence>MSSRALTPVRSNKSPLTPVKQTAASEKTPVKESPGAWKHPRLAEITRRQSKTRFDENNVKQIAYNVAALIALAMLRSVAISILQSLPLPTSLSNLINAEFKQSAGWISMIMFLLPVFNIIVALLPLVRPKDDLSDIPLTPAQRKLLGLPPSTKPPPPASACSTPPKYQRTPSFSGSPASKSFTGSPLSGRGSPVLGVSSSSYSPSPTKFSTPSAMQTSPLLQKKQPLAGLGRGINGSPVSAAVTATGAGRRGSFGSPGQLAASTSSIYGGNGEAPPTPSPTGKRASVTLNNKWLYEKGRRTSSNSWLHQKPLSS</sequence>
<accession>A0AAN6NGA5</accession>
<feature type="region of interest" description="Disordered" evidence="1">
    <location>
        <begin position="248"/>
        <end position="314"/>
    </location>
</feature>
<feature type="region of interest" description="Disordered" evidence="1">
    <location>
        <begin position="1"/>
        <end position="37"/>
    </location>
</feature>
<evidence type="ECO:0000256" key="2">
    <source>
        <dbReference type="SAM" id="Phobius"/>
    </source>
</evidence>
<organism evidence="3 4">
    <name type="scientific">Diplogelasinospora grovesii</name>
    <dbReference type="NCBI Taxonomy" id="303347"/>
    <lineage>
        <taxon>Eukaryota</taxon>
        <taxon>Fungi</taxon>
        <taxon>Dikarya</taxon>
        <taxon>Ascomycota</taxon>
        <taxon>Pezizomycotina</taxon>
        <taxon>Sordariomycetes</taxon>
        <taxon>Sordariomycetidae</taxon>
        <taxon>Sordariales</taxon>
        <taxon>Diplogelasinosporaceae</taxon>
        <taxon>Diplogelasinospora</taxon>
    </lineage>
</organism>